<comment type="caution">
    <text evidence="7">The sequence shown here is derived from an EMBL/GenBank/DDBJ whole genome shotgun (WGS) entry which is preliminary data.</text>
</comment>
<dbReference type="InterPro" id="IPR038637">
    <property type="entry name" value="NPCBM_sf"/>
</dbReference>
<reference evidence="7 8" key="1">
    <citation type="submission" date="2019-01" db="EMBL/GenBank/DDBJ databases">
        <title>Pseudoxanthomonas composti sp. nov., isolated from compost.</title>
        <authorList>
            <person name="Yang G."/>
        </authorList>
    </citation>
    <scope>NUCLEOTIDE SEQUENCE [LARGE SCALE GENOMIC DNA]</scope>
    <source>
        <strain evidence="7 8">GSS15</strain>
    </source>
</reference>
<comment type="catalytic activity">
    <reaction evidence="5">
        <text>Hydrolysis of terminal, non-reducing alpha-D-galactose residues in alpha-D-galactosides, including galactose oligosaccharides, galactomannans and galactolipids.</text>
        <dbReference type="EC" id="3.2.1.22"/>
    </reaction>
</comment>
<dbReference type="AlphaFoldDB" id="A0A4V1N1E5"/>
<organism evidence="7 8">
    <name type="scientific">Pseudoxanthomonas composti</name>
    <dbReference type="NCBI Taxonomy" id="2137479"/>
    <lineage>
        <taxon>Bacteria</taxon>
        <taxon>Pseudomonadati</taxon>
        <taxon>Pseudomonadota</taxon>
        <taxon>Gammaproteobacteria</taxon>
        <taxon>Lysobacterales</taxon>
        <taxon>Lysobacteraceae</taxon>
        <taxon>Pseudoxanthomonas</taxon>
    </lineage>
</organism>
<dbReference type="Proteomes" id="UP000289784">
    <property type="component" value="Unassembled WGS sequence"/>
</dbReference>
<dbReference type="EMBL" id="SAWZ01000002">
    <property type="protein sequence ID" value="RXR07369.1"/>
    <property type="molecule type" value="Genomic_DNA"/>
</dbReference>
<dbReference type="OrthoDB" id="9807519at2"/>
<keyword evidence="8" id="KW-1185">Reference proteome</keyword>
<dbReference type="InterPro" id="IPR002241">
    <property type="entry name" value="Glyco_hydro_27"/>
</dbReference>
<dbReference type="Pfam" id="PF08305">
    <property type="entry name" value="NPCBM"/>
    <property type="match status" value="1"/>
</dbReference>
<dbReference type="InterPro" id="IPR008979">
    <property type="entry name" value="Galactose-bd-like_sf"/>
</dbReference>
<keyword evidence="3 5" id="KW-0378">Hydrolase</keyword>
<evidence type="ECO:0000256" key="3">
    <source>
        <dbReference type="ARBA" id="ARBA00022801"/>
    </source>
</evidence>
<dbReference type="PANTHER" id="PTHR11452">
    <property type="entry name" value="ALPHA-GALACTOSIDASE/ALPHA-N-ACETYLGALACTOSAMINIDASE"/>
    <property type="match status" value="1"/>
</dbReference>
<dbReference type="SUPFAM" id="SSF51445">
    <property type="entry name" value="(Trans)glycosidases"/>
    <property type="match status" value="1"/>
</dbReference>
<dbReference type="InterPro" id="IPR041233">
    <property type="entry name" value="Melibiase_C"/>
</dbReference>
<dbReference type="PANTHER" id="PTHR11452:SF33">
    <property type="entry name" value="ALPHA-GALACTOSIDASE 2"/>
    <property type="match status" value="1"/>
</dbReference>
<evidence type="ECO:0000256" key="5">
    <source>
        <dbReference type="RuleBase" id="RU361168"/>
    </source>
</evidence>
<dbReference type="GO" id="GO:0004557">
    <property type="term" value="F:alpha-galactosidase activity"/>
    <property type="evidence" value="ECO:0007669"/>
    <property type="project" value="UniProtKB-EC"/>
</dbReference>
<protein>
    <recommendedName>
        <fullName evidence="5">Alpha-galactosidase</fullName>
        <ecNumber evidence="5">3.2.1.22</ecNumber>
    </recommendedName>
    <alternativeName>
        <fullName evidence="5">Melibiase</fullName>
    </alternativeName>
</protein>
<dbReference type="Pfam" id="PF17801">
    <property type="entry name" value="Melibiase_C"/>
    <property type="match status" value="1"/>
</dbReference>
<name>A0A4V1N1E5_9GAMM</name>
<gene>
    <name evidence="7" type="ORF">EPA99_05490</name>
</gene>
<keyword evidence="2" id="KW-0732">Signal</keyword>
<keyword evidence="5" id="KW-1015">Disulfide bond</keyword>
<dbReference type="PRINTS" id="PR00740">
    <property type="entry name" value="GLHYDRLASE27"/>
</dbReference>
<evidence type="ECO:0000256" key="2">
    <source>
        <dbReference type="ARBA" id="ARBA00022729"/>
    </source>
</evidence>
<dbReference type="SUPFAM" id="SSF51011">
    <property type="entry name" value="Glycosyl hydrolase domain"/>
    <property type="match status" value="1"/>
</dbReference>
<dbReference type="InterPro" id="IPR013785">
    <property type="entry name" value="Aldolase_TIM"/>
</dbReference>
<dbReference type="GO" id="GO:0005975">
    <property type="term" value="P:carbohydrate metabolic process"/>
    <property type="evidence" value="ECO:0007669"/>
    <property type="project" value="InterPro"/>
</dbReference>
<evidence type="ECO:0000259" key="6">
    <source>
        <dbReference type="SMART" id="SM00776"/>
    </source>
</evidence>
<dbReference type="Gene3D" id="2.60.40.1180">
    <property type="entry name" value="Golgi alpha-mannosidase II"/>
    <property type="match status" value="1"/>
</dbReference>
<evidence type="ECO:0000313" key="8">
    <source>
        <dbReference type="Proteomes" id="UP000289784"/>
    </source>
</evidence>
<dbReference type="SUPFAM" id="SSF49785">
    <property type="entry name" value="Galactose-binding domain-like"/>
    <property type="match status" value="1"/>
</dbReference>
<comment type="similarity">
    <text evidence="1 5">Belongs to the glycosyl hydrolase 27 family.</text>
</comment>
<dbReference type="SMART" id="SM00776">
    <property type="entry name" value="NPCBM"/>
    <property type="match status" value="1"/>
</dbReference>
<evidence type="ECO:0000256" key="4">
    <source>
        <dbReference type="ARBA" id="ARBA00023295"/>
    </source>
</evidence>
<dbReference type="Gene3D" id="3.20.20.70">
    <property type="entry name" value="Aldolase class I"/>
    <property type="match status" value="1"/>
</dbReference>
<evidence type="ECO:0000256" key="1">
    <source>
        <dbReference type="ARBA" id="ARBA00009743"/>
    </source>
</evidence>
<keyword evidence="4 5" id="KW-0326">Glycosidase</keyword>
<sequence length="657" mass="70867">MRRTTARRCTRCDWQAQRRTPEIAGAARRSTHRQAAAAVTRNRVMKSLLLALLMCLPLSAGAQDTTPEALRPSAHFSVYGHGAAATPPMGFNPWNAFRTEVDQARILAVAEFIEQHGLQQAGYRYINIDDGWWLKRGADGRIQIRTSMFPIATVDGGAASFRAWTDKLHAMGFKAGLYTDVGRNACSQAFDRHSPNLPIGTAAEREIGLQGFEAGDLRTMFQDWGFDYLKVDACGLADFGQGSEPVLQSGHQAVRPLIVRRDPVATDRTGVETQYARVGRLLAALNPDEDYVLAICPWGEAGVRDWGGRHGHLWRTSPDIEPTWDSMLVNLDSTVGRELYAGPGRWNDPDMLAVGLGEFDDRHLVNARSHFSLWAVLGAPLLMGFDLTQAPASLIELLSNPEVIAINQDPAGNQASVVVNQGDLQVLVKPLAASGERAVVLFNRGDTATSAQVTPAQLKLADGAPYQARDVWKHQALATQRGALQVRLAPHEAAMFKVAGAPVIGDAKLLTEMTGRIHVAVDGAPDEVSRQSTPGLVPRADLSPSGVPLRIAGQSIPYGLGALANSRFEVRLGKDFRQFSTRVGLQDGARRDAGVVFRVYGDGRLLQEVTAGAGDAQAVPVTVPVDGIDVLELVAIASPQAKAALPPAIVWGDAQLR</sequence>
<proteinExistence type="inferred from homology"/>
<dbReference type="Pfam" id="PF16499">
    <property type="entry name" value="Melibiase_2"/>
    <property type="match status" value="2"/>
</dbReference>
<accession>A0A4V1N1E5</accession>
<dbReference type="InterPro" id="IPR013780">
    <property type="entry name" value="Glyco_hydro_b"/>
</dbReference>
<dbReference type="InterPro" id="IPR013222">
    <property type="entry name" value="Glyco_hyd_98_carb-bd"/>
</dbReference>
<evidence type="ECO:0000313" key="7">
    <source>
        <dbReference type="EMBL" id="RXR07369.1"/>
    </source>
</evidence>
<dbReference type="EC" id="3.2.1.22" evidence="5"/>
<dbReference type="Gene3D" id="2.60.120.1060">
    <property type="entry name" value="NPCBM/NEW2 domain"/>
    <property type="match status" value="1"/>
</dbReference>
<feature type="domain" description="Glycosyl hydrolase family 98 putative carbohydrate-binding module" evidence="6">
    <location>
        <begin position="513"/>
        <end position="657"/>
    </location>
</feature>
<dbReference type="InterPro" id="IPR017853">
    <property type="entry name" value="GH"/>
</dbReference>
<dbReference type="CDD" id="cd14792">
    <property type="entry name" value="GH27"/>
    <property type="match status" value="1"/>
</dbReference>